<accession>A0ABU8T1W0</accession>
<evidence type="ECO:0000259" key="1">
    <source>
        <dbReference type="PROSITE" id="PS51186"/>
    </source>
</evidence>
<proteinExistence type="predicted"/>
<organism evidence="2 3">
    <name type="scientific">Pseudonocardia spirodelae</name>
    <dbReference type="NCBI Taxonomy" id="3133431"/>
    <lineage>
        <taxon>Bacteria</taxon>
        <taxon>Bacillati</taxon>
        <taxon>Actinomycetota</taxon>
        <taxon>Actinomycetes</taxon>
        <taxon>Pseudonocardiales</taxon>
        <taxon>Pseudonocardiaceae</taxon>
        <taxon>Pseudonocardia</taxon>
    </lineage>
</organism>
<reference evidence="2 3" key="1">
    <citation type="submission" date="2024-03" db="EMBL/GenBank/DDBJ databases">
        <title>Draft genome sequence of Pseudonocardia sp. DW16-2.</title>
        <authorList>
            <person name="Duangmal K."/>
        </authorList>
    </citation>
    <scope>NUCLEOTIDE SEQUENCE [LARGE SCALE GENOMIC DNA]</scope>
    <source>
        <strain evidence="2 3">DW16-2</strain>
    </source>
</reference>
<dbReference type="Pfam" id="PF00583">
    <property type="entry name" value="Acetyltransf_1"/>
    <property type="match status" value="1"/>
</dbReference>
<protein>
    <submittedName>
        <fullName evidence="2">GNAT family N-acetyltransferase</fullName>
        <ecNumber evidence="2">2.3.1.-</ecNumber>
    </submittedName>
</protein>
<evidence type="ECO:0000313" key="3">
    <source>
        <dbReference type="Proteomes" id="UP001364211"/>
    </source>
</evidence>
<feature type="domain" description="N-acetyltransferase" evidence="1">
    <location>
        <begin position="9"/>
        <end position="190"/>
    </location>
</feature>
<keyword evidence="2" id="KW-0012">Acyltransferase</keyword>
<comment type="caution">
    <text evidence="2">The sequence shown here is derived from an EMBL/GenBank/DDBJ whole genome shotgun (WGS) entry which is preliminary data.</text>
</comment>
<sequence length="192" mass="19051">MVTSARPTVPLRGWRGHADSVALAVLDEGAAGVLDGTGAGWHDAAAADPARAHLLLDDGGPAGPAGYAVLAAPRGPEPGVELHRLVVAAERRRTGAGRALLHAALAVAGVPGTGDAAPDDAADGAGYGADDGVPADLAPPWAGTGRLWLEVAAGNTAARALYRSAGLVTESVLRAVPGDPRSAPLRLLLARG</sequence>
<dbReference type="InterPro" id="IPR000182">
    <property type="entry name" value="GNAT_dom"/>
</dbReference>
<name>A0ABU8T1W0_9PSEU</name>
<dbReference type="SUPFAM" id="SSF55729">
    <property type="entry name" value="Acyl-CoA N-acyltransferases (Nat)"/>
    <property type="match status" value="1"/>
</dbReference>
<dbReference type="EMBL" id="JBBJUP010000002">
    <property type="protein sequence ID" value="MEJ8277944.1"/>
    <property type="molecule type" value="Genomic_DNA"/>
</dbReference>
<keyword evidence="2" id="KW-0808">Transferase</keyword>
<dbReference type="InterPro" id="IPR016181">
    <property type="entry name" value="Acyl_CoA_acyltransferase"/>
</dbReference>
<dbReference type="EC" id="2.3.1.-" evidence="2"/>
<dbReference type="Proteomes" id="UP001364211">
    <property type="component" value="Unassembled WGS sequence"/>
</dbReference>
<dbReference type="PROSITE" id="PS51186">
    <property type="entry name" value="GNAT"/>
    <property type="match status" value="1"/>
</dbReference>
<keyword evidence="3" id="KW-1185">Reference proteome</keyword>
<dbReference type="RefSeq" id="WP_340286060.1">
    <property type="nucleotide sequence ID" value="NZ_JBBJUP010000002.1"/>
</dbReference>
<dbReference type="GO" id="GO:0016746">
    <property type="term" value="F:acyltransferase activity"/>
    <property type="evidence" value="ECO:0007669"/>
    <property type="project" value="UniProtKB-KW"/>
</dbReference>
<gene>
    <name evidence="2" type="ORF">WJX68_03280</name>
</gene>
<evidence type="ECO:0000313" key="2">
    <source>
        <dbReference type="EMBL" id="MEJ8277944.1"/>
    </source>
</evidence>
<dbReference type="Gene3D" id="3.40.630.30">
    <property type="match status" value="1"/>
</dbReference>